<dbReference type="InterPro" id="IPR029063">
    <property type="entry name" value="SAM-dependent_MTases_sf"/>
</dbReference>
<keyword evidence="2" id="KW-0489">Methyltransferase</keyword>
<protein>
    <submittedName>
        <fullName evidence="2">Methyltransferase family protein</fullName>
    </submittedName>
</protein>
<gene>
    <name evidence="2" type="ORF">EV696_11275</name>
</gene>
<dbReference type="GO" id="GO:0008757">
    <property type="term" value="F:S-adenosylmethionine-dependent methyltransferase activity"/>
    <property type="evidence" value="ECO:0007669"/>
    <property type="project" value="InterPro"/>
</dbReference>
<dbReference type="PANTHER" id="PTHR42912:SF80">
    <property type="entry name" value="METHYLTRANSFERASE DOMAIN-CONTAINING PROTEIN"/>
    <property type="match status" value="1"/>
</dbReference>
<keyword evidence="3" id="KW-1185">Reference proteome</keyword>
<organism evidence="2 3">
    <name type="scientific">Permianibacter aggregans</name>
    <dbReference type="NCBI Taxonomy" id="1510150"/>
    <lineage>
        <taxon>Bacteria</taxon>
        <taxon>Pseudomonadati</taxon>
        <taxon>Pseudomonadota</taxon>
        <taxon>Gammaproteobacteria</taxon>
        <taxon>Pseudomonadales</taxon>
        <taxon>Pseudomonadaceae</taxon>
        <taxon>Permianibacter</taxon>
    </lineage>
</organism>
<dbReference type="InterPro" id="IPR013216">
    <property type="entry name" value="Methyltransf_11"/>
</dbReference>
<reference evidence="2 3" key="1">
    <citation type="submission" date="2019-03" db="EMBL/GenBank/DDBJ databases">
        <title>Genomic Encyclopedia of Type Strains, Phase IV (KMG-IV): sequencing the most valuable type-strain genomes for metagenomic binning, comparative biology and taxonomic classification.</title>
        <authorList>
            <person name="Goeker M."/>
        </authorList>
    </citation>
    <scope>NUCLEOTIDE SEQUENCE [LARGE SCALE GENOMIC DNA]</scope>
    <source>
        <strain evidence="2 3">DSM 103792</strain>
    </source>
</reference>
<dbReference type="Pfam" id="PF08241">
    <property type="entry name" value="Methyltransf_11"/>
    <property type="match status" value="1"/>
</dbReference>
<dbReference type="AlphaFoldDB" id="A0A4R6UMY9"/>
<dbReference type="OrthoDB" id="9797252at2"/>
<evidence type="ECO:0000259" key="1">
    <source>
        <dbReference type="Pfam" id="PF08241"/>
    </source>
</evidence>
<evidence type="ECO:0000313" key="3">
    <source>
        <dbReference type="Proteomes" id="UP000295375"/>
    </source>
</evidence>
<dbReference type="EMBL" id="SNYM01000012">
    <property type="protein sequence ID" value="TDQ46813.1"/>
    <property type="molecule type" value="Genomic_DNA"/>
</dbReference>
<proteinExistence type="predicted"/>
<accession>A0A4R6UMY9</accession>
<dbReference type="GO" id="GO:0032259">
    <property type="term" value="P:methylation"/>
    <property type="evidence" value="ECO:0007669"/>
    <property type="project" value="UniProtKB-KW"/>
</dbReference>
<dbReference type="CDD" id="cd02440">
    <property type="entry name" value="AdoMet_MTases"/>
    <property type="match status" value="1"/>
</dbReference>
<dbReference type="InterPro" id="IPR050508">
    <property type="entry name" value="Methyltransf_Superfamily"/>
</dbReference>
<keyword evidence="2" id="KW-0808">Transferase</keyword>
<dbReference type="PANTHER" id="PTHR42912">
    <property type="entry name" value="METHYLTRANSFERASE"/>
    <property type="match status" value="1"/>
</dbReference>
<feature type="domain" description="Methyltransferase type 11" evidence="1">
    <location>
        <begin position="56"/>
        <end position="155"/>
    </location>
</feature>
<dbReference type="Proteomes" id="UP000295375">
    <property type="component" value="Unassembled WGS sequence"/>
</dbReference>
<sequence length="325" mass="36655">MSEQSKSIEQTRKIWSNYWATGAVEACLGGESQQSAALLTFWHEIFARFKSCQSVLDVATGNGFLPRLFLSTSPIAEMTFDAVDIAQINPTWLEQGGWSASIALRFHDEVLVEQLPFPDASFDWVISQFGVEYSDVERSLTEIARVLKPDGRIAFVIHDQHSLIVARAKEELQHLEWFFEQHFFNHTLMMCQLMAKAGTESGRKALSQDEGAIQSRITFNQLLSAAQNRAKTGKYSELIYELLDATMSGLNDSRQRADASIGETKLRDLQQAYQDMLVRQKALVACARNEQQIRNFAHILGRKLEKLVQLKTPDGLSIGWCVTFG</sequence>
<dbReference type="Gene3D" id="3.40.50.150">
    <property type="entry name" value="Vaccinia Virus protein VP39"/>
    <property type="match status" value="1"/>
</dbReference>
<evidence type="ECO:0000313" key="2">
    <source>
        <dbReference type="EMBL" id="TDQ46813.1"/>
    </source>
</evidence>
<dbReference type="SUPFAM" id="SSF53335">
    <property type="entry name" value="S-adenosyl-L-methionine-dependent methyltransferases"/>
    <property type="match status" value="1"/>
</dbReference>
<dbReference type="RefSeq" id="WP_133591569.1">
    <property type="nucleotide sequence ID" value="NZ_CP037953.1"/>
</dbReference>
<comment type="caution">
    <text evidence="2">The sequence shown here is derived from an EMBL/GenBank/DDBJ whole genome shotgun (WGS) entry which is preliminary data.</text>
</comment>
<name>A0A4R6UMY9_9GAMM</name>